<evidence type="ECO:0000313" key="1">
    <source>
        <dbReference type="EMBL" id="BDY26714.1"/>
    </source>
</evidence>
<reference evidence="1" key="1">
    <citation type="submission" date="2023-03" db="EMBL/GenBank/DDBJ databases">
        <title>Draft genome sequence of a Mycolicibacterium mageritense strain H4_3_1 isolated from a hybrid biological-inorganic system reactor.</title>
        <authorList>
            <person name="Feng X."/>
            <person name="Kazama D."/>
            <person name="Sato K."/>
            <person name="Kobayashi H."/>
        </authorList>
    </citation>
    <scope>NUCLEOTIDE SEQUENCE</scope>
    <source>
        <strain evidence="1">H4_3_1</strain>
    </source>
</reference>
<evidence type="ECO:0000313" key="2">
    <source>
        <dbReference type="Proteomes" id="UP001241092"/>
    </source>
</evidence>
<organism evidence="1 2">
    <name type="scientific">Mycolicibacterium mageritense</name>
    <name type="common">Mycobacterium mageritense</name>
    <dbReference type="NCBI Taxonomy" id="53462"/>
    <lineage>
        <taxon>Bacteria</taxon>
        <taxon>Bacillati</taxon>
        <taxon>Actinomycetota</taxon>
        <taxon>Actinomycetes</taxon>
        <taxon>Mycobacteriales</taxon>
        <taxon>Mycobacteriaceae</taxon>
        <taxon>Mycolicibacterium</taxon>
    </lineage>
</organism>
<sequence>MLSTAFSQAPFESLPGHTFSQGPIDVAFSHGPLPSLPPKTFSHGALAVAASHGPAEVIASHGAFGVLELDESPVEAVDGDDATAVVWPDSGGLHGFEQPTVVVGLAIAGAANANDAAIRAAPMAVRRRSIWILRVVRTSPSAQDVKFADYALNLIDESAVRDPEGM</sequence>
<name>A0AAI8TPT2_MYCME</name>
<accession>A0AAI8TPT2</accession>
<proteinExistence type="predicted"/>
<dbReference type="Proteomes" id="UP001241092">
    <property type="component" value="Chromosome"/>
</dbReference>
<gene>
    <name evidence="1" type="ORF">hbim_00629</name>
</gene>
<dbReference type="EMBL" id="AP027452">
    <property type="protein sequence ID" value="BDY26714.1"/>
    <property type="molecule type" value="Genomic_DNA"/>
</dbReference>
<dbReference type="AlphaFoldDB" id="A0AAI8TPT2"/>
<protein>
    <submittedName>
        <fullName evidence="1">Uncharacterized protein</fullName>
    </submittedName>
</protein>